<feature type="compositionally biased region" description="Low complexity" evidence="1">
    <location>
        <begin position="51"/>
        <end position="64"/>
    </location>
</feature>
<name>A0A926E540_9FIRM</name>
<proteinExistence type="predicted"/>
<reference evidence="3" key="1">
    <citation type="submission" date="2020-08" db="EMBL/GenBank/DDBJ databases">
        <title>Genome public.</title>
        <authorList>
            <person name="Liu C."/>
            <person name="Sun Q."/>
        </authorList>
    </citation>
    <scope>NUCLEOTIDE SEQUENCE</scope>
    <source>
        <strain evidence="3">NSJ-33</strain>
    </source>
</reference>
<dbReference type="EMBL" id="JACRSV010000001">
    <property type="protein sequence ID" value="MBC8559700.1"/>
    <property type="molecule type" value="Genomic_DNA"/>
</dbReference>
<organism evidence="3 4">
    <name type="scientific">Fumia xinanensis</name>
    <dbReference type="NCBI Taxonomy" id="2763659"/>
    <lineage>
        <taxon>Bacteria</taxon>
        <taxon>Bacillati</taxon>
        <taxon>Bacillota</taxon>
        <taxon>Clostridia</taxon>
        <taxon>Eubacteriales</taxon>
        <taxon>Oscillospiraceae</taxon>
        <taxon>Fumia</taxon>
    </lineage>
</organism>
<feature type="compositionally biased region" description="Gly residues" evidence="1">
    <location>
        <begin position="66"/>
        <end position="83"/>
    </location>
</feature>
<dbReference type="Pfam" id="PF08757">
    <property type="entry name" value="CotH"/>
    <property type="match status" value="1"/>
</dbReference>
<dbReference type="PANTHER" id="PTHR40050:SF1">
    <property type="entry name" value="INNER SPORE COAT PROTEIN H"/>
    <property type="match status" value="1"/>
</dbReference>
<dbReference type="AlphaFoldDB" id="A0A926E540"/>
<keyword evidence="4" id="KW-1185">Reference proteome</keyword>
<feature type="compositionally biased region" description="Low complexity" evidence="1">
    <location>
        <begin position="472"/>
        <end position="487"/>
    </location>
</feature>
<keyword evidence="2" id="KW-1133">Transmembrane helix</keyword>
<dbReference type="InterPro" id="IPR014867">
    <property type="entry name" value="Spore_coat_CotH_CotH2/3/7"/>
</dbReference>
<dbReference type="GO" id="GO:0016301">
    <property type="term" value="F:kinase activity"/>
    <property type="evidence" value="ECO:0007669"/>
    <property type="project" value="UniProtKB-KW"/>
</dbReference>
<feature type="region of interest" description="Disordered" evidence="1">
    <location>
        <begin position="1"/>
        <end position="202"/>
    </location>
</feature>
<feature type="transmembrane region" description="Helical" evidence="2">
    <location>
        <begin position="606"/>
        <end position="627"/>
    </location>
</feature>
<dbReference type="Proteomes" id="UP000610760">
    <property type="component" value="Unassembled WGS sequence"/>
</dbReference>
<keyword evidence="2" id="KW-0812">Transmembrane</keyword>
<keyword evidence="3" id="KW-0808">Transferase</keyword>
<feature type="region of interest" description="Disordered" evidence="1">
    <location>
        <begin position="436"/>
        <end position="534"/>
    </location>
</feature>
<evidence type="ECO:0000256" key="2">
    <source>
        <dbReference type="SAM" id="Phobius"/>
    </source>
</evidence>
<feature type="compositionally biased region" description="Gly residues" evidence="1">
    <location>
        <begin position="488"/>
        <end position="498"/>
    </location>
</feature>
<comment type="caution">
    <text evidence="3">The sequence shown here is derived from an EMBL/GenBank/DDBJ whole genome shotgun (WGS) entry which is preliminary data.</text>
</comment>
<dbReference type="PANTHER" id="PTHR40050">
    <property type="entry name" value="INNER SPORE COAT PROTEIN H"/>
    <property type="match status" value="1"/>
</dbReference>
<sequence>MERNYGSDYGNLYKPDTMQMGGGDKGGMQPPDKAGESFRGPGTGAAGGENAGEASPPDAAASASVNGGGPDGNGGFAPTGGVLGKDIGSGSETGLTEGLVPGGEAAAPGKQDAPAGEIGSGGESAPDREQTDQADSAGEDSSEQDGNQDNSLQSPSNAPADGGAQNSPPSEDGQTEGEENKNRGMGDFFGGGFGGGTGATSLTDQGDDIDSYSAIFDSAVFDITDSDKRNLVEAIQNLNAGTELTKYVDVDEVLRYFAVNTVVVNLDSYASSMKHNYYLYEKDGQMAILPWDYNLAFGAFMGGSAESAVNFPIDTPVSGTTLESSPLIGKLLEVEEYKEKYHEYLRQIVDGYFNSGYFEKTINTINALITEAVATDPNPFYTYDEYEAAVEMLKEFGKLRAESVEGQLDGTVPSTEEEQQANPGALIDASAIDMSVMGQQGGGFGGERGGRNSPNTAAPSEAGQPGGSTPPGDGQAAAANAAGDTSAGAGGVPGGENAGGQVAQTGEGPGGETTDGGEESNPPTGGKNPFDGMPDMKLMREAMEIIGDTDMENLTEEQKTKLTDLGLSDEDIESFTAMQANLPQGGFGNRNPFGGEIQNQTDWKPIALLLGVSGILLIGGVIFALCFRRRR</sequence>
<evidence type="ECO:0000313" key="3">
    <source>
        <dbReference type="EMBL" id="MBC8559700.1"/>
    </source>
</evidence>
<accession>A0A926E540</accession>
<gene>
    <name evidence="3" type="ORF">H8710_06380</name>
</gene>
<feature type="compositionally biased region" description="Polar residues" evidence="1">
    <location>
        <begin position="144"/>
        <end position="157"/>
    </location>
</feature>
<keyword evidence="3" id="KW-0418">Kinase</keyword>
<protein>
    <submittedName>
        <fullName evidence="3">CotH kinase family protein</fullName>
    </submittedName>
</protein>
<evidence type="ECO:0000256" key="1">
    <source>
        <dbReference type="SAM" id="MobiDB-lite"/>
    </source>
</evidence>
<evidence type="ECO:0000313" key="4">
    <source>
        <dbReference type="Proteomes" id="UP000610760"/>
    </source>
</evidence>
<feature type="compositionally biased region" description="Gly residues" evidence="1">
    <location>
        <begin position="41"/>
        <end position="50"/>
    </location>
</feature>
<keyword evidence="2" id="KW-0472">Membrane</keyword>
<feature type="compositionally biased region" description="Gly residues" evidence="1">
    <location>
        <begin position="187"/>
        <end position="198"/>
    </location>
</feature>